<dbReference type="Pfam" id="PF15816">
    <property type="entry name" value="TMEM82"/>
    <property type="match status" value="1"/>
</dbReference>
<dbReference type="AlphaFoldDB" id="A0A8C4Z7W7"/>
<feature type="transmembrane region" description="Helical" evidence="1">
    <location>
        <begin position="272"/>
        <end position="290"/>
    </location>
</feature>
<dbReference type="InterPro" id="IPR031648">
    <property type="entry name" value="TMEM82"/>
</dbReference>
<feature type="transmembrane region" description="Helical" evidence="1">
    <location>
        <begin position="330"/>
        <end position="356"/>
    </location>
</feature>
<evidence type="ECO:0000313" key="3">
    <source>
        <dbReference type="Proteomes" id="UP000694546"/>
    </source>
</evidence>
<dbReference type="KEGG" id="gmh:115557450"/>
<dbReference type="GeneTree" id="ENSGT00500000045021"/>
<feature type="transmembrane region" description="Helical" evidence="1">
    <location>
        <begin position="57"/>
        <end position="83"/>
    </location>
</feature>
<proteinExistence type="predicted"/>
<keyword evidence="1" id="KW-1133">Transmembrane helix</keyword>
<keyword evidence="1" id="KW-0812">Transmembrane</keyword>
<name>A0A8C4Z7W7_GADMO</name>
<dbReference type="Proteomes" id="UP000694546">
    <property type="component" value="Chromosome 13"/>
</dbReference>
<dbReference type="PANTHER" id="PTHR35257">
    <property type="entry name" value="TRANSMEMBRANE PROTEIN 82"/>
    <property type="match status" value="1"/>
</dbReference>
<feature type="transmembrane region" description="Helical" evidence="1">
    <location>
        <begin position="302"/>
        <end position="324"/>
    </location>
</feature>
<sequence length="373" mass="40819">MFSPFSLFVSAFEWLPFHSISIDSFIQGKLDLLSIIKCVNYFSSKLYSGILTLHPGGFIICVGVVGACGITVLCNVMRVYFFLQACSDSDGGKDKTQKSSSGGRPLLEQWRTAIHYWCLAALLSQVGPRVSSLIILEFCLRAASAGITAGQVRSDLHGPQLLLVQCQFSLGCCLTATLGFLQQGAVNSTLGLLLAAGLSWALARICQSLWKHVEKLYPLHSKERYCGKCISLLTSGHSILASLQRGVILAFAVASFAAISTVYDHFLSLTGALKLWTPLTLCYAMLVAYIQEERQRHSGLEVLLRSVVLRLGSLTVLMMTVGHWSDMLQVLIAFLGEAVCLLSSQDLIAALLKVCVDPCRGRRRRQRHSPTKL</sequence>
<organism evidence="2 3">
    <name type="scientific">Gadus morhua</name>
    <name type="common">Atlantic cod</name>
    <dbReference type="NCBI Taxonomy" id="8049"/>
    <lineage>
        <taxon>Eukaryota</taxon>
        <taxon>Metazoa</taxon>
        <taxon>Chordata</taxon>
        <taxon>Craniata</taxon>
        <taxon>Vertebrata</taxon>
        <taxon>Euteleostomi</taxon>
        <taxon>Actinopterygii</taxon>
        <taxon>Neopterygii</taxon>
        <taxon>Teleostei</taxon>
        <taxon>Neoteleostei</taxon>
        <taxon>Acanthomorphata</taxon>
        <taxon>Zeiogadaria</taxon>
        <taxon>Gadariae</taxon>
        <taxon>Gadiformes</taxon>
        <taxon>Gadoidei</taxon>
        <taxon>Gadidae</taxon>
        <taxon>Gadus</taxon>
    </lineage>
</organism>
<accession>A0A8C4Z7W7</accession>
<feature type="transmembrane region" description="Helical" evidence="1">
    <location>
        <begin position="247"/>
        <end position="266"/>
    </location>
</feature>
<dbReference type="OMA" id="CGISVLY"/>
<keyword evidence="1" id="KW-0472">Membrane</keyword>
<reference evidence="2" key="2">
    <citation type="submission" date="2025-09" db="UniProtKB">
        <authorList>
            <consortium name="Ensembl"/>
        </authorList>
    </citation>
    <scope>IDENTIFICATION</scope>
</reference>
<evidence type="ECO:0000313" key="2">
    <source>
        <dbReference type="Ensembl" id="ENSGMOP00000008723.2"/>
    </source>
</evidence>
<gene>
    <name evidence="2" type="primary">TMEM82</name>
</gene>
<dbReference type="Ensembl" id="ENSGMOT00000008967.2">
    <property type="protein sequence ID" value="ENSGMOP00000008723.2"/>
    <property type="gene ID" value="ENSGMOG00000008150.2"/>
</dbReference>
<dbReference type="PANTHER" id="PTHR35257:SF1">
    <property type="entry name" value="TRANSMEMBRANE PROTEIN 82"/>
    <property type="match status" value="1"/>
</dbReference>
<reference evidence="2" key="1">
    <citation type="submission" date="2025-08" db="UniProtKB">
        <authorList>
            <consortium name="Ensembl"/>
        </authorList>
    </citation>
    <scope>IDENTIFICATION</scope>
</reference>
<evidence type="ECO:0000256" key="1">
    <source>
        <dbReference type="SAM" id="Phobius"/>
    </source>
</evidence>
<protein>
    <submittedName>
        <fullName evidence="2">Transmembrane protein 82</fullName>
    </submittedName>
</protein>
<keyword evidence="3" id="KW-1185">Reference proteome</keyword>